<feature type="compositionally biased region" description="Basic and acidic residues" evidence="1">
    <location>
        <begin position="9"/>
        <end position="21"/>
    </location>
</feature>
<feature type="compositionally biased region" description="Pro residues" evidence="1">
    <location>
        <begin position="85"/>
        <end position="95"/>
    </location>
</feature>
<feature type="compositionally biased region" description="Pro residues" evidence="1">
    <location>
        <begin position="114"/>
        <end position="128"/>
    </location>
</feature>
<feature type="region of interest" description="Disordered" evidence="1">
    <location>
        <begin position="1"/>
        <end position="132"/>
    </location>
</feature>
<sequence>AQRTMLGSKGRDKAQTRDARLDPGQALRRAEMGGGGGGGGNGEAGTGGGNGEAGTGGRGWGTGARLGAGERPGCAEGNKRREDLPPAPGPAPPSPQHCARPRPSRPYRSGARSPPRPAAQLPTPPRAPPTQAFFPWLGAEARPGAESGCVARAVRVCSCSGSPARSAVLIPAAGPRCARPSAPPGKRAPRAANAARNATLTAGSGPASTVMAAPARPPITQSRDCPLGAPPLGRLPERSALPHEGRGAA</sequence>
<proteinExistence type="predicted"/>
<feature type="compositionally biased region" description="Gly residues" evidence="1">
    <location>
        <begin position="32"/>
        <end position="66"/>
    </location>
</feature>
<organism evidence="2 3">
    <name type="scientific">Saguinus oedipus</name>
    <name type="common">Cotton-top tamarin</name>
    <name type="synonym">Oedipomidas oedipus</name>
    <dbReference type="NCBI Taxonomy" id="9490"/>
    <lineage>
        <taxon>Eukaryota</taxon>
        <taxon>Metazoa</taxon>
        <taxon>Chordata</taxon>
        <taxon>Craniata</taxon>
        <taxon>Vertebrata</taxon>
        <taxon>Euteleostomi</taxon>
        <taxon>Mammalia</taxon>
        <taxon>Eutheria</taxon>
        <taxon>Euarchontoglires</taxon>
        <taxon>Primates</taxon>
        <taxon>Haplorrhini</taxon>
        <taxon>Platyrrhini</taxon>
        <taxon>Cebidae</taxon>
        <taxon>Callitrichinae</taxon>
        <taxon>Saguinus</taxon>
    </lineage>
</organism>
<feature type="region of interest" description="Disordered" evidence="1">
    <location>
        <begin position="174"/>
        <end position="249"/>
    </location>
</feature>
<reference evidence="2 3" key="1">
    <citation type="submission" date="2023-05" db="EMBL/GenBank/DDBJ databases">
        <title>B98-5 Cell Line De Novo Hybrid Assembly: An Optical Mapping Approach.</title>
        <authorList>
            <person name="Kananen K."/>
            <person name="Auerbach J.A."/>
            <person name="Kautto E."/>
            <person name="Blachly J.S."/>
        </authorList>
    </citation>
    <scope>NUCLEOTIDE SEQUENCE [LARGE SCALE GENOMIC DNA]</scope>
    <source>
        <strain evidence="2">B95-8</strain>
        <tissue evidence="2">Cell line</tissue>
    </source>
</reference>
<name>A0ABQ9TR48_SAGOE</name>
<protein>
    <submittedName>
        <fullName evidence="2">Uncharacterized protein</fullName>
    </submittedName>
</protein>
<feature type="non-terminal residue" evidence="2">
    <location>
        <position position="1"/>
    </location>
</feature>
<evidence type="ECO:0000313" key="3">
    <source>
        <dbReference type="Proteomes" id="UP001266305"/>
    </source>
</evidence>
<dbReference type="Proteomes" id="UP001266305">
    <property type="component" value="Unassembled WGS sequence"/>
</dbReference>
<evidence type="ECO:0000256" key="1">
    <source>
        <dbReference type="SAM" id="MobiDB-lite"/>
    </source>
</evidence>
<accession>A0ABQ9TR48</accession>
<keyword evidence="3" id="KW-1185">Reference proteome</keyword>
<evidence type="ECO:0000313" key="2">
    <source>
        <dbReference type="EMBL" id="KAK2087257.1"/>
    </source>
</evidence>
<gene>
    <name evidence="2" type="ORF">P7K49_033164</name>
</gene>
<feature type="compositionally biased region" description="Basic and acidic residues" evidence="1">
    <location>
        <begin position="235"/>
        <end position="249"/>
    </location>
</feature>
<feature type="non-terminal residue" evidence="2">
    <location>
        <position position="249"/>
    </location>
</feature>
<comment type="caution">
    <text evidence="2">The sequence shown here is derived from an EMBL/GenBank/DDBJ whole genome shotgun (WGS) entry which is preliminary data.</text>
</comment>
<dbReference type="EMBL" id="JASSZA010000019">
    <property type="protein sequence ID" value="KAK2087257.1"/>
    <property type="molecule type" value="Genomic_DNA"/>
</dbReference>